<gene>
    <name evidence="1" type="ORF">P4T90_18460</name>
</gene>
<dbReference type="EMBL" id="JARMAB010000029">
    <property type="protein sequence ID" value="MED1205034.1"/>
    <property type="molecule type" value="Genomic_DNA"/>
</dbReference>
<protein>
    <submittedName>
        <fullName evidence="1">DUF2515 family protein</fullName>
    </submittedName>
</protein>
<dbReference type="InterPro" id="IPR019658">
    <property type="entry name" value="DUF2515"/>
</dbReference>
<sequence>MKENPLFQTIFPNISFNLSDQQIIQKIRKQTYKANLDNISRTKEYQNFYLLHPEIKWSFLASMVSRNAGWNMGDLEGDFLPSLISKKCRTDLFLTYERANWLIFHDAYPQLLLYHYSKLLKRPLLHLLKDFFVSDFMVEEWKSFLCSKDEDKLMTALIINEQNIIHLPVINHSTFKKRVFSTKLFKLQELFHFSCVLFPTRNGCLYGASVDKFRKLEERIHLGRRLASILFHPDLYPYFYDFAFHTEHTGSRFDYEKYMEIKKRDTPYLRTVYPIIEHHLHEQMDWSLKKNTEEQKLPPISVLHPIQVTDWFLEKQKKMRRMVLLKRGILGDC</sequence>
<proteinExistence type="predicted"/>
<organism evidence="1 2">
    <name type="scientific">Heyndrickxia acidicola</name>
    <dbReference type="NCBI Taxonomy" id="209389"/>
    <lineage>
        <taxon>Bacteria</taxon>
        <taxon>Bacillati</taxon>
        <taxon>Bacillota</taxon>
        <taxon>Bacilli</taxon>
        <taxon>Bacillales</taxon>
        <taxon>Bacillaceae</taxon>
        <taxon>Heyndrickxia</taxon>
    </lineage>
</organism>
<evidence type="ECO:0000313" key="2">
    <source>
        <dbReference type="Proteomes" id="UP001341444"/>
    </source>
</evidence>
<dbReference type="RefSeq" id="WP_066262772.1">
    <property type="nucleotide sequence ID" value="NZ_JARMAB010000029.1"/>
</dbReference>
<dbReference type="Proteomes" id="UP001341444">
    <property type="component" value="Unassembled WGS sequence"/>
</dbReference>
<comment type="caution">
    <text evidence="1">The sequence shown here is derived from an EMBL/GenBank/DDBJ whole genome shotgun (WGS) entry which is preliminary data.</text>
</comment>
<name>A0ABU6ML52_9BACI</name>
<accession>A0ABU6ML52</accession>
<keyword evidence="2" id="KW-1185">Reference proteome</keyword>
<dbReference type="Pfam" id="PF10720">
    <property type="entry name" value="DUF2515"/>
    <property type="match status" value="1"/>
</dbReference>
<reference evidence="1 2" key="1">
    <citation type="submission" date="2023-03" db="EMBL/GenBank/DDBJ databases">
        <title>Bacillus Genome Sequencing.</title>
        <authorList>
            <person name="Dunlap C."/>
        </authorList>
    </citation>
    <scope>NUCLEOTIDE SEQUENCE [LARGE SCALE GENOMIC DNA]</scope>
    <source>
        <strain evidence="1 2">B-23453</strain>
    </source>
</reference>
<evidence type="ECO:0000313" key="1">
    <source>
        <dbReference type="EMBL" id="MED1205034.1"/>
    </source>
</evidence>